<keyword evidence="1" id="KW-0285">Flavoprotein</keyword>
<reference evidence="4" key="1">
    <citation type="submission" date="2014-09" db="EMBL/GenBank/DDBJ databases">
        <title>Genome sequence of the luminous mushroom Mycena chlorophos for searching fungal bioluminescence genes.</title>
        <authorList>
            <person name="Tanaka Y."/>
            <person name="Kasuga D."/>
            <person name="Oba Y."/>
            <person name="Hase S."/>
            <person name="Sato K."/>
            <person name="Oba Y."/>
            <person name="Sakakibara Y."/>
        </authorList>
    </citation>
    <scope>NUCLEOTIDE SEQUENCE</scope>
</reference>
<gene>
    <name evidence="4" type="ORF">MCHLO_10632</name>
</gene>
<evidence type="ECO:0000313" key="4">
    <source>
        <dbReference type="EMBL" id="GAT53703.1"/>
    </source>
</evidence>
<dbReference type="Proteomes" id="UP000815677">
    <property type="component" value="Unassembled WGS sequence"/>
</dbReference>
<evidence type="ECO:0000313" key="5">
    <source>
        <dbReference type="Proteomes" id="UP000815677"/>
    </source>
</evidence>
<dbReference type="InterPro" id="IPR050982">
    <property type="entry name" value="Auxin_biosynth/cation_transpt"/>
</dbReference>
<dbReference type="EMBL" id="DF848467">
    <property type="protein sequence ID" value="GAT53703.1"/>
    <property type="molecule type" value="Genomic_DNA"/>
</dbReference>
<dbReference type="InterPro" id="IPR020946">
    <property type="entry name" value="Flavin_mOase-like"/>
</dbReference>
<proteinExistence type="predicted"/>
<dbReference type="SUPFAM" id="SSF51905">
    <property type="entry name" value="FAD/NAD(P)-binding domain"/>
    <property type="match status" value="1"/>
</dbReference>
<keyword evidence="4" id="KW-0503">Monooxygenase</keyword>
<sequence length="522" mass="57130">SWDNRTLQGHSNISTYLVDHLGIASISAVELSQKSAFKPEYGRFTEALSVCGVSAGFTFETKIGPGAGYFTLVLDESDSWKAIVVMIALQDIRGHEEGINARRELRPPGPMWAEMLQQERLTAETEPDVLIIGAGQTGLNVAARFRQMKYCSMLYQLHPDSWPEFIPRDKVAHWLEQYAVTQDLVVWTDSQPLPGARYDTSTKRWTVTIDRAGRKVVLHPTHIIVASALGAHRVPKIPNQSTFSGIILHSSQYSGAKSLSGKRVVVVGAGNTAAEICADLAAHKAQSITMVQRSSTWIVSRDSAVETFNGMYPPDIDVADADFMVMARPAKLAMRLEKAGMDQVLESQKETHRGLAEAGFEINKSGKGFFTLWYARYGGKGGTLSVISLLDLFQGFWLDAGHAELIRSGSVAVKHGVEVASFSRSSVIFSDNTSLEADCVIFATSCENIAETMRGVFGDAIIDQVGPVWGLDSEGELQGCYRRTGHPGLWFAGGEFYLSRASSKRMALEIKAMQLGLLDGNR</sequence>
<dbReference type="GO" id="GO:0004497">
    <property type="term" value="F:monooxygenase activity"/>
    <property type="evidence" value="ECO:0007669"/>
    <property type="project" value="UniProtKB-KW"/>
</dbReference>
<accession>A0ABQ0LRE3</accession>
<name>A0ABQ0LRE3_MYCCL</name>
<dbReference type="Pfam" id="PF00743">
    <property type="entry name" value="FMO-like"/>
    <property type="match status" value="1"/>
</dbReference>
<dbReference type="PRINTS" id="PR00368">
    <property type="entry name" value="FADPNR"/>
</dbReference>
<evidence type="ECO:0000256" key="1">
    <source>
        <dbReference type="ARBA" id="ARBA00022630"/>
    </source>
</evidence>
<dbReference type="PRINTS" id="PR00469">
    <property type="entry name" value="PNDRDTASEII"/>
</dbReference>
<keyword evidence="5" id="KW-1185">Reference proteome</keyword>
<keyword evidence="3" id="KW-0560">Oxidoreductase</keyword>
<dbReference type="InterPro" id="IPR036188">
    <property type="entry name" value="FAD/NAD-bd_sf"/>
</dbReference>
<dbReference type="Gene3D" id="3.50.50.60">
    <property type="entry name" value="FAD/NAD(P)-binding domain"/>
    <property type="match status" value="1"/>
</dbReference>
<organism evidence="4 5">
    <name type="scientific">Mycena chlorophos</name>
    <name type="common">Agaric fungus</name>
    <name type="synonym">Agaricus chlorophos</name>
    <dbReference type="NCBI Taxonomy" id="658473"/>
    <lineage>
        <taxon>Eukaryota</taxon>
        <taxon>Fungi</taxon>
        <taxon>Dikarya</taxon>
        <taxon>Basidiomycota</taxon>
        <taxon>Agaricomycotina</taxon>
        <taxon>Agaricomycetes</taxon>
        <taxon>Agaricomycetidae</taxon>
        <taxon>Agaricales</taxon>
        <taxon>Marasmiineae</taxon>
        <taxon>Mycenaceae</taxon>
        <taxon>Mycena</taxon>
    </lineage>
</organism>
<protein>
    <submittedName>
        <fullName evidence="4">Flavin-binding monooxygenase</fullName>
    </submittedName>
</protein>
<evidence type="ECO:0000256" key="2">
    <source>
        <dbReference type="ARBA" id="ARBA00022827"/>
    </source>
</evidence>
<evidence type="ECO:0000256" key="3">
    <source>
        <dbReference type="ARBA" id="ARBA00023002"/>
    </source>
</evidence>
<dbReference type="PANTHER" id="PTHR43539">
    <property type="entry name" value="FLAVIN-BINDING MONOOXYGENASE-LIKE PROTEIN (AFU_ORTHOLOGUE AFUA_4G09220)"/>
    <property type="match status" value="1"/>
</dbReference>
<dbReference type="PANTHER" id="PTHR43539:SF68">
    <property type="entry name" value="FLAVIN-BINDING MONOOXYGENASE-LIKE PROTEIN (AFU_ORTHOLOGUE AFUA_4G09220)"/>
    <property type="match status" value="1"/>
</dbReference>
<feature type="non-terminal residue" evidence="4">
    <location>
        <position position="1"/>
    </location>
</feature>
<keyword evidence="2" id="KW-0274">FAD</keyword>